<dbReference type="AlphaFoldDB" id="A0A550J8E6"/>
<accession>A0A550J8E6</accession>
<dbReference type="GO" id="GO:0043107">
    <property type="term" value="P:type IV pilus-dependent motility"/>
    <property type="evidence" value="ECO:0007669"/>
    <property type="project" value="InterPro"/>
</dbReference>
<comment type="caution">
    <text evidence="1">The sequence shown here is derived from an EMBL/GenBank/DDBJ whole genome shotgun (WGS) entry which is preliminary data.</text>
</comment>
<evidence type="ECO:0008006" key="3">
    <source>
        <dbReference type="Google" id="ProtNLM"/>
    </source>
</evidence>
<dbReference type="GO" id="GO:0043683">
    <property type="term" value="P:type IV pilus assembly"/>
    <property type="evidence" value="ECO:0007669"/>
    <property type="project" value="InterPro"/>
</dbReference>
<gene>
    <name evidence="1" type="ORF">FL622_13085</name>
</gene>
<reference evidence="1 2" key="1">
    <citation type="submission" date="2019-07" db="EMBL/GenBank/DDBJ databases">
        <title>Insights of Desulfuromonas acetexigens electromicrobiology.</title>
        <authorList>
            <person name="Katuri K."/>
            <person name="Sapireddy V."/>
            <person name="Shaw D.R."/>
            <person name="Saikaly P."/>
        </authorList>
    </citation>
    <scope>NUCLEOTIDE SEQUENCE [LARGE SCALE GENOMIC DNA]</scope>
    <source>
        <strain evidence="1 2">2873</strain>
    </source>
</reference>
<dbReference type="RefSeq" id="WP_092053551.1">
    <property type="nucleotide sequence ID" value="NZ_FOJJ01000002.1"/>
</dbReference>
<evidence type="ECO:0000313" key="1">
    <source>
        <dbReference type="EMBL" id="TRO79476.1"/>
    </source>
</evidence>
<dbReference type="OrthoDB" id="5402527at2"/>
<dbReference type="InterPro" id="IPR014717">
    <property type="entry name" value="Transl_elong_EF1B/ribsomal_bS6"/>
</dbReference>
<organism evidence="1 2">
    <name type="scientific">Trichloromonas acetexigens</name>
    <dbReference type="NCBI Taxonomy" id="38815"/>
    <lineage>
        <taxon>Bacteria</taxon>
        <taxon>Pseudomonadati</taxon>
        <taxon>Thermodesulfobacteriota</taxon>
        <taxon>Desulfuromonadia</taxon>
        <taxon>Desulfuromonadales</taxon>
        <taxon>Trichloromonadaceae</taxon>
        <taxon>Trichloromonas</taxon>
    </lineage>
</organism>
<evidence type="ECO:0000313" key="2">
    <source>
        <dbReference type="Proteomes" id="UP000317155"/>
    </source>
</evidence>
<name>A0A550J8E6_9BACT</name>
<keyword evidence="2" id="KW-1185">Reference proteome</keyword>
<protein>
    <recommendedName>
        <fullName evidence="3">Type 4a pilus biogenesis protein PilO</fullName>
    </recommendedName>
</protein>
<dbReference type="Proteomes" id="UP000317155">
    <property type="component" value="Unassembled WGS sequence"/>
</dbReference>
<sequence length="190" mass="21411">MSGHSLLRAAWRMNKTVPVMLLLLLLIDLGAWAGLRFRLEPRLQALEQTYLQRQEEVRRLQKEGRAPRQEEDGLILAEQDLATFRQAIPHRAELSGLLGELFTLADEAGLLIDQIGYDPQTLEGRPFLRYSLGFSVSGSYLQVKRFVHALEESPRLIALESLTLSGTDDPDAGDVTLNIKLSTLFRTEEP</sequence>
<proteinExistence type="predicted"/>
<dbReference type="EMBL" id="VJVV01000010">
    <property type="protein sequence ID" value="TRO79476.1"/>
    <property type="molecule type" value="Genomic_DNA"/>
</dbReference>
<dbReference type="InterPro" id="IPR007445">
    <property type="entry name" value="PilO"/>
</dbReference>
<dbReference type="Pfam" id="PF04350">
    <property type="entry name" value="PilO"/>
    <property type="match status" value="1"/>
</dbReference>
<dbReference type="Gene3D" id="3.30.70.60">
    <property type="match status" value="1"/>
</dbReference>